<dbReference type="Pfam" id="PF03706">
    <property type="entry name" value="LPG_synthase_TM"/>
    <property type="match status" value="1"/>
</dbReference>
<keyword evidence="3 7" id="KW-0812">Transmembrane</keyword>
<feature type="transmembrane region" description="Helical" evidence="7">
    <location>
        <begin position="119"/>
        <end position="140"/>
    </location>
</feature>
<evidence type="ECO:0000256" key="1">
    <source>
        <dbReference type="ARBA" id="ARBA00004651"/>
    </source>
</evidence>
<keyword evidence="4 7" id="KW-1133">Transmembrane helix</keyword>
<reference evidence="8 9" key="1">
    <citation type="journal article" date="2014" name="Int. J. Syst. Evol. Microbiol.">
        <title>Complete genome sequence of Corynebacterium casei LMG S-19264T (=DSM 44701T), isolated from a smear-ripened cheese.</title>
        <authorList>
            <consortium name="US DOE Joint Genome Institute (JGI-PGF)"/>
            <person name="Walter F."/>
            <person name="Albersmeier A."/>
            <person name="Kalinowski J."/>
            <person name="Ruckert C."/>
        </authorList>
    </citation>
    <scope>NUCLEOTIDE SEQUENCE [LARGE SCALE GENOMIC DNA]</scope>
    <source>
        <strain evidence="8 9">CGMCC 4.7111</strain>
    </source>
</reference>
<evidence type="ECO:0000256" key="3">
    <source>
        <dbReference type="ARBA" id="ARBA00022692"/>
    </source>
</evidence>
<evidence type="ECO:0000256" key="7">
    <source>
        <dbReference type="SAM" id="Phobius"/>
    </source>
</evidence>
<dbReference type="Proteomes" id="UP000600365">
    <property type="component" value="Unassembled WGS sequence"/>
</dbReference>
<feature type="transmembrane region" description="Helical" evidence="7">
    <location>
        <begin position="152"/>
        <end position="175"/>
    </location>
</feature>
<dbReference type="InterPro" id="IPR022791">
    <property type="entry name" value="L-PG_synthase/AglD"/>
</dbReference>
<dbReference type="GO" id="GO:0005886">
    <property type="term" value="C:plasma membrane"/>
    <property type="evidence" value="ECO:0007669"/>
    <property type="project" value="UniProtKB-SubCell"/>
</dbReference>
<organism evidence="8 9">
    <name type="scientific">Streptomyces albiflavescens</name>
    <dbReference type="NCBI Taxonomy" id="1623582"/>
    <lineage>
        <taxon>Bacteria</taxon>
        <taxon>Bacillati</taxon>
        <taxon>Actinomycetota</taxon>
        <taxon>Actinomycetes</taxon>
        <taxon>Kitasatosporales</taxon>
        <taxon>Streptomycetaceae</taxon>
        <taxon>Streptomyces</taxon>
    </lineage>
</organism>
<keyword evidence="9" id="KW-1185">Reference proteome</keyword>
<evidence type="ECO:0000256" key="6">
    <source>
        <dbReference type="SAM" id="MobiDB-lite"/>
    </source>
</evidence>
<feature type="transmembrane region" description="Helical" evidence="7">
    <location>
        <begin position="45"/>
        <end position="67"/>
    </location>
</feature>
<feature type="transmembrane region" description="Helical" evidence="7">
    <location>
        <begin position="187"/>
        <end position="208"/>
    </location>
</feature>
<evidence type="ECO:0000256" key="5">
    <source>
        <dbReference type="ARBA" id="ARBA00023136"/>
    </source>
</evidence>
<evidence type="ECO:0000313" key="9">
    <source>
        <dbReference type="Proteomes" id="UP000600365"/>
    </source>
</evidence>
<keyword evidence="5 7" id="KW-0472">Membrane</keyword>
<comment type="subcellular location">
    <subcellularLocation>
        <location evidence="1">Cell membrane</location>
        <topology evidence="1">Multi-pass membrane protein</topology>
    </subcellularLocation>
</comment>
<dbReference type="AlphaFoldDB" id="A0A918D815"/>
<proteinExistence type="predicted"/>
<gene>
    <name evidence="8" type="ORF">GCM10011579_065080</name>
</gene>
<dbReference type="PANTHER" id="PTHR39087">
    <property type="entry name" value="UPF0104 MEMBRANE PROTEIN MJ1595"/>
    <property type="match status" value="1"/>
</dbReference>
<feature type="transmembrane region" description="Helical" evidence="7">
    <location>
        <begin position="254"/>
        <end position="277"/>
    </location>
</feature>
<sequence length="394" mass="40927">MSCSHQTEAGDHGCIHVATPRSEARAGQADEDDGGTSPSRSRPRVALAMGAVVMLLSVELALVAPYVRGAADQLAHAQPAWFLLAVAAEMVSMAAFARLQRLALSTGGLRVKLRPAVSAVFAGNALSATLPGGSLVSIAYRTRRMRTWGASVPLIGFTHAVTGVLSTVALVMLAGIGRTLAGDSAQLVRAAVQVSAVLAVTVAALALVQHTDVLRRPVSAVLRVWQRLRRGQDGQTSADGLLEELAAMRPPARFWVLGLGAALINWVGDLVCVLAVCHAVGSAPALGKVLLAYVAAMTAASALPLLPAGLGPLDAALVLTLHHGGMPMAAATAADLLYRTLNPGLIGVVGWSVLLVQRRSRSGRGRIRPQSPYRVADPIHERGVEHGHLEDVAG</sequence>
<dbReference type="PANTHER" id="PTHR39087:SF2">
    <property type="entry name" value="UPF0104 MEMBRANE PROTEIN MJ1595"/>
    <property type="match status" value="1"/>
</dbReference>
<accession>A0A918D815</accession>
<comment type="caution">
    <text evidence="8">The sequence shown here is derived from an EMBL/GenBank/DDBJ whole genome shotgun (WGS) entry which is preliminary data.</text>
</comment>
<keyword evidence="2" id="KW-1003">Cell membrane</keyword>
<evidence type="ECO:0000313" key="8">
    <source>
        <dbReference type="EMBL" id="GGN80013.1"/>
    </source>
</evidence>
<evidence type="ECO:0000256" key="2">
    <source>
        <dbReference type="ARBA" id="ARBA00022475"/>
    </source>
</evidence>
<feature type="transmembrane region" description="Helical" evidence="7">
    <location>
        <begin position="289"/>
        <end position="310"/>
    </location>
</feature>
<feature type="region of interest" description="Disordered" evidence="6">
    <location>
        <begin position="21"/>
        <end position="42"/>
    </location>
</feature>
<protein>
    <submittedName>
        <fullName evidence="8">Uncharacterized protein</fullName>
    </submittedName>
</protein>
<evidence type="ECO:0000256" key="4">
    <source>
        <dbReference type="ARBA" id="ARBA00022989"/>
    </source>
</evidence>
<feature type="transmembrane region" description="Helical" evidence="7">
    <location>
        <begin position="79"/>
        <end position="99"/>
    </location>
</feature>
<feature type="transmembrane region" description="Helical" evidence="7">
    <location>
        <begin position="336"/>
        <end position="356"/>
    </location>
</feature>
<name>A0A918D815_9ACTN</name>
<dbReference type="EMBL" id="BMMM01000013">
    <property type="protein sequence ID" value="GGN80013.1"/>
    <property type="molecule type" value="Genomic_DNA"/>
</dbReference>